<gene>
    <name evidence="4" type="ORF">H634G_10420</name>
</gene>
<feature type="transmembrane region" description="Helical" evidence="2">
    <location>
        <begin position="374"/>
        <end position="398"/>
    </location>
</feature>
<accession>A0A0D9NJY9</accession>
<evidence type="ECO:0000256" key="1">
    <source>
        <dbReference type="SAM" id="MobiDB-lite"/>
    </source>
</evidence>
<evidence type="ECO:0008006" key="6">
    <source>
        <dbReference type="Google" id="ProtNLM"/>
    </source>
</evidence>
<organism evidence="4 5">
    <name type="scientific">Metarhizium anisopliae BRIP 53293</name>
    <dbReference type="NCBI Taxonomy" id="1291518"/>
    <lineage>
        <taxon>Eukaryota</taxon>
        <taxon>Fungi</taxon>
        <taxon>Dikarya</taxon>
        <taxon>Ascomycota</taxon>
        <taxon>Pezizomycotina</taxon>
        <taxon>Sordariomycetes</taxon>
        <taxon>Hypocreomycetidae</taxon>
        <taxon>Hypocreales</taxon>
        <taxon>Clavicipitaceae</taxon>
        <taxon>Metarhizium</taxon>
    </lineage>
</organism>
<proteinExistence type="predicted"/>
<feature type="chain" id="PRO_5002341300" description="Extracellular membrane protein CFEM domain-containing protein" evidence="3">
    <location>
        <begin position="22"/>
        <end position="624"/>
    </location>
</feature>
<feature type="signal peptide" evidence="3">
    <location>
        <begin position="1"/>
        <end position="21"/>
    </location>
</feature>
<feature type="region of interest" description="Disordered" evidence="1">
    <location>
        <begin position="404"/>
        <end position="468"/>
    </location>
</feature>
<keyword evidence="5" id="KW-1185">Reference proteome</keyword>
<feature type="region of interest" description="Disordered" evidence="1">
    <location>
        <begin position="331"/>
        <end position="367"/>
    </location>
</feature>
<evidence type="ECO:0000256" key="3">
    <source>
        <dbReference type="SAM" id="SignalP"/>
    </source>
</evidence>
<dbReference type="EMBL" id="KE384761">
    <property type="protein sequence ID" value="KJK74274.1"/>
    <property type="molecule type" value="Genomic_DNA"/>
</dbReference>
<keyword evidence="2" id="KW-0812">Transmembrane</keyword>
<feature type="region of interest" description="Disordered" evidence="1">
    <location>
        <begin position="536"/>
        <end position="600"/>
    </location>
</feature>
<feature type="compositionally biased region" description="Basic and acidic residues" evidence="1">
    <location>
        <begin position="416"/>
        <end position="425"/>
    </location>
</feature>
<keyword evidence="3" id="KW-0732">Signal</keyword>
<reference evidence="5" key="1">
    <citation type="journal article" date="2014" name="BMC Genomics">
        <title>The genome sequence of the biocontrol fungus Metarhizium anisopliae and comparative genomics of Metarhizium species.</title>
        <authorList>
            <person name="Pattemore J.A."/>
            <person name="Hane J.K."/>
            <person name="Williams A.H."/>
            <person name="Wilson B.A."/>
            <person name="Stodart B.J."/>
            <person name="Ash G.J."/>
        </authorList>
    </citation>
    <scope>NUCLEOTIDE SEQUENCE [LARGE SCALE GENOMIC DNA]</scope>
    <source>
        <strain evidence="5">BRIP 53293</strain>
    </source>
</reference>
<name>A0A0D9NJY9_METAN</name>
<keyword evidence="2" id="KW-0472">Membrane</keyword>
<evidence type="ECO:0000313" key="5">
    <source>
        <dbReference type="Proteomes" id="UP000054544"/>
    </source>
</evidence>
<dbReference type="CDD" id="cd12087">
    <property type="entry name" value="TM_EGFR-like"/>
    <property type="match status" value="1"/>
</dbReference>
<dbReference type="OrthoDB" id="3436787at2759"/>
<dbReference type="AlphaFoldDB" id="A0A0D9NJY9"/>
<feature type="compositionally biased region" description="Basic and acidic residues" evidence="1">
    <location>
        <begin position="569"/>
        <end position="580"/>
    </location>
</feature>
<protein>
    <recommendedName>
        <fullName evidence="6">Extracellular membrane protein CFEM domain-containing protein</fullName>
    </recommendedName>
</protein>
<evidence type="ECO:0000313" key="4">
    <source>
        <dbReference type="EMBL" id="KJK74274.1"/>
    </source>
</evidence>
<feature type="compositionally biased region" description="Basic and acidic residues" evidence="1">
    <location>
        <begin position="550"/>
        <end position="561"/>
    </location>
</feature>
<dbReference type="Proteomes" id="UP000054544">
    <property type="component" value="Unassembled WGS sequence"/>
</dbReference>
<sequence length="624" mass="65731">MASWSWTILSWAAFGAVAVSSVDTVYVTDIEIFTYLAPCASSAISYNVALETMSTRCGDGQAALQSCICRNTSEFNHVTSRIISDISSGCGTAAGTSDAWSASRIMDKYCHPESAVTFATPTANKVYASITEIPQISYLPSCAQSGLSYAVIGEFLSKCPRDASLYAPCVCNTDRAKLVSETMSRSVRSSCSNDEDVTAAQGFFNDYCAMNSGTTSFAGPPRPPGDMTYYVTALPQFKSLRSCAQSAMSYVVQGQTDWLCGSGPQALASCICIKSGMRGKISSTLTSSAKGYCSSTAIDDVTSAVNVLDYYCSAAESKVVATVSESIAESSAASVPSRTQAGSSVPSETGGAGGGANNGDKSSSGNDGNKMNKVAVIAASVLGAVVVIVLVAGLVWFFKRRSQRKQRGEQLPGGDTDARPGESDPSKYPNHGVAELFTPSHTPRPELQGNATPLPSELPPCPQHWSKSELQGDAVYGPNLRPAQPPQELLAPASGYQPYKYSPCHIIVLVAAAPVEVRDPQYGNGLNKGGFNEDHGFGAGVVSPPPSSAEPHDFLFDHNADRPGTPGPNKKDPQGVDLERYTSGVVPQPPPSTGSVNKKGFTQQMCRDIIANHGKTFAKKFDCE</sequence>
<dbReference type="STRING" id="1291518.A0A0D9NJY9"/>
<evidence type="ECO:0000256" key="2">
    <source>
        <dbReference type="SAM" id="Phobius"/>
    </source>
</evidence>
<keyword evidence="2" id="KW-1133">Transmembrane helix</keyword>
<feature type="compositionally biased region" description="Low complexity" evidence="1">
    <location>
        <begin position="358"/>
        <end position="367"/>
    </location>
</feature>
<feature type="compositionally biased region" description="Polar residues" evidence="1">
    <location>
        <begin position="338"/>
        <end position="347"/>
    </location>
</feature>